<dbReference type="InterPro" id="IPR052360">
    <property type="entry name" value="Transcr_Regulatory_Proteins"/>
</dbReference>
<keyword evidence="4" id="KW-0238">DNA-binding</keyword>
<evidence type="ECO:0000256" key="1">
    <source>
        <dbReference type="ARBA" id="ARBA00022723"/>
    </source>
</evidence>
<keyword evidence="9" id="KW-1185">Reference proteome</keyword>
<keyword evidence="5" id="KW-0804">Transcription</keyword>
<dbReference type="PANTHER" id="PTHR36206:SF13">
    <property type="entry name" value="TRANSCRIPTIONAL REGULATORY PROTEIN MOC3"/>
    <property type="match status" value="1"/>
</dbReference>
<evidence type="ECO:0000256" key="6">
    <source>
        <dbReference type="ARBA" id="ARBA00023242"/>
    </source>
</evidence>
<dbReference type="SMART" id="SM00066">
    <property type="entry name" value="GAL4"/>
    <property type="match status" value="1"/>
</dbReference>
<dbReference type="InterPro" id="IPR001138">
    <property type="entry name" value="Zn2Cys6_DnaBD"/>
</dbReference>
<dbReference type="GO" id="GO:0000981">
    <property type="term" value="F:DNA-binding transcription factor activity, RNA polymerase II-specific"/>
    <property type="evidence" value="ECO:0007669"/>
    <property type="project" value="InterPro"/>
</dbReference>
<dbReference type="EMBL" id="AMCV02000037">
    <property type="protein sequence ID" value="TDZ16091.1"/>
    <property type="molecule type" value="Genomic_DNA"/>
</dbReference>
<proteinExistence type="predicted"/>
<dbReference type="OrthoDB" id="3598904at2759"/>
<dbReference type="PANTHER" id="PTHR36206">
    <property type="entry name" value="ASPERCRYPTIN BIOSYNTHESIS CLUSTER-SPECIFIC TRANSCRIPTION REGULATOR ATNN-RELATED"/>
    <property type="match status" value="1"/>
</dbReference>
<sequence>MANTVEMSLASESESAKTSKASLSILTFAVEGRPRASRTKNTKSRSGCITCKKRRVRCDEAKPTCGNCTKSKRQCEGYLSKPSPADYAKHLLESRPLLIKPCYESHMFTDQLQKDHFDYWMAFTREFTLFPSDLMSHMIPQIAREEPAIRHAAFAIGAAAMCNDSRTQRLSGGGPFRAEALWHYGKAIRIVRNSEPSKKSIPRAILACLLFITFESLQGNYQEALEHMNHGSNILDQITRQGVRGGECPPKLVDEIFNGFRRFSLLSWSLNGYHPPETEKFVPWCCRGNRTRYAVDEMPATFENPVEAQRWWEIVQHYIVYKAKFVSGIRFPNNDPREPLEGSPLSREDSKKYLALTQAWRDRFKPLMQRAARHRATSPKEHLQMTNLRLMCMSLDITIRSLHGSDMAYLAAATSKFKGIVALSRIVLSGQKEQMGPDKEVFSMDSSPSWALLLAGIFCHDENVRDDVRRLFQEYPRRDALWDSKAIEAALRVGQTLWTESNGDYERHVQVTSSLERLSAAWQLDRQALVEGAGEEDLLPEILHQLGLILYTRCEAYWELVERGKGEDDPSRIMEELTDAMGTVQRAVNLMPKEHLNKAATLRILGLIYLLRGSATTSLKDVKTAIELFKKSCATTSSTSSVPRWRLQSAGRAVWLSTAYGDVDEAITLGKEVMSLLPVLDTKDLTISDRQEVLGDFDGIAQNVCAAFLSREKVKEALQFLEQGRAVLIRQLLNDRVDLTDMQKTHPDIVNRYEEIRKEIKRPAAEFENDEARVTARERHQGIVREYNDIAKKISEFPGHTALYAGQTVKEMQECARDGAVVIVNFTINRYNAVIITRSGLKAIDPSETVDEKLWPSWSIKKWTGRRMNLKTTPGGEGDERLSNLPGVEDEEAAVTKLVENLQKHTIAHFACHGTPDVHDPSQSALVLQKSRIEGQTEVYVQDRLAMGELSNIKLQRARLAYLSACSTAQSKSERHKDEVLHVVSGFIVAGFPHMVGCLWQSSDRMCVSVAEAFYTELFRVHGSHWQDDDVARFLREAVMQQRAKELRTPLLWAPFAHYGI</sequence>
<dbReference type="InterPro" id="IPR036864">
    <property type="entry name" value="Zn2-C6_fun-type_DNA-bd_sf"/>
</dbReference>
<dbReference type="Pfam" id="PF00172">
    <property type="entry name" value="Zn_clus"/>
    <property type="match status" value="1"/>
</dbReference>
<dbReference type="Proteomes" id="UP000014480">
    <property type="component" value="Unassembled WGS sequence"/>
</dbReference>
<gene>
    <name evidence="8" type="primary">atnN-1</name>
    <name evidence="8" type="ORF">Cob_v011047</name>
</gene>
<keyword evidence="2" id="KW-0862">Zinc</keyword>
<evidence type="ECO:0000256" key="4">
    <source>
        <dbReference type="ARBA" id="ARBA00023125"/>
    </source>
</evidence>
<dbReference type="Gene3D" id="4.10.240.10">
    <property type="entry name" value="Zn(2)-C6 fungal-type DNA-binding domain"/>
    <property type="match status" value="1"/>
</dbReference>
<keyword evidence="3" id="KW-0805">Transcription regulation</keyword>
<feature type="domain" description="Zn(2)-C6 fungal-type" evidence="7">
    <location>
        <begin position="47"/>
        <end position="75"/>
    </location>
</feature>
<evidence type="ECO:0000313" key="8">
    <source>
        <dbReference type="EMBL" id="TDZ16091.1"/>
    </source>
</evidence>
<name>A0A484FEP6_COLOR</name>
<reference evidence="9" key="2">
    <citation type="journal article" date="2019" name="Mol. Plant Microbe Interact.">
        <title>Genome sequence resources for four phytopathogenic fungi from the Colletotrichum orbiculare species complex.</title>
        <authorList>
            <person name="Gan P."/>
            <person name="Tsushima A."/>
            <person name="Narusaka M."/>
            <person name="Narusaka Y."/>
            <person name="Takano Y."/>
            <person name="Kubo Y."/>
            <person name="Shirasu K."/>
        </authorList>
    </citation>
    <scope>GENOME REANNOTATION</scope>
    <source>
        <strain evidence="9">104-T / ATCC 96160 / CBS 514.97 / LARS 414 / MAFF 240422</strain>
    </source>
</reference>
<evidence type="ECO:0000256" key="2">
    <source>
        <dbReference type="ARBA" id="ARBA00022833"/>
    </source>
</evidence>
<dbReference type="GO" id="GO:0008270">
    <property type="term" value="F:zinc ion binding"/>
    <property type="evidence" value="ECO:0007669"/>
    <property type="project" value="InterPro"/>
</dbReference>
<dbReference type="InterPro" id="IPR024983">
    <property type="entry name" value="CHAT_dom"/>
</dbReference>
<dbReference type="Pfam" id="PF12770">
    <property type="entry name" value="CHAT"/>
    <property type="match status" value="1"/>
</dbReference>
<keyword evidence="1" id="KW-0479">Metal-binding</keyword>
<evidence type="ECO:0000256" key="3">
    <source>
        <dbReference type="ARBA" id="ARBA00023015"/>
    </source>
</evidence>
<evidence type="ECO:0000313" key="9">
    <source>
        <dbReference type="Proteomes" id="UP000014480"/>
    </source>
</evidence>
<dbReference type="GO" id="GO:0003677">
    <property type="term" value="F:DNA binding"/>
    <property type="evidence" value="ECO:0007669"/>
    <property type="project" value="UniProtKB-KW"/>
</dbReference>
<dbReference type="CDD" id="cd00067">
    <property type="entry name" value="GAL4"/>
    <property type="match status" value="1"/>
</dbReference>
<evidence type="ECO:0000256" key="5">
    <source>
        <dbReference type="ARBA" id="ARBA00023163"/>
    </source>
</evidence>
<accession>A0A484FEP6</accession>
<comment type="caution">
    <text evidence="8">The sequence shown here is derived from an EMBL/GenBank/DDBJ whole genome shotgun (WGS) entry which is preliminary data.</text>
</comment>
<keyword evidence="6" id="KW-0539">Nucleus</keyword>
<evidence type="ECO:0000259" key="7">
    <source>
        <dbReference type="PROSITE" id="PS50048"/>
    </source>
</evidence>
<dbReference type="InterPro" id="IPR011990">
    <property type="entry name" value="TPR-like_helical_dom_sf"/>
</dbReference>
<dbReference type="SUPFAM" id="SSF57701">
    <property type="entry name" value="Zn2/Cys6 DNA-binding domain"/>
    <property type="match status" value="1"/>
</dbReference>
<dbReference type="STRING" id="1213857.A0A484FEP6"/>
<protein>
    <submittedName>
        <fullName evidence="8">Aspercryptin biosynthesis cluster-specific transcription regulator atnN</fullName>
    </submittedName>
</protein>
<dbReference type="PROSITE" id="PS50048">
    <property type="entry name" value="ZN2_CY6_FUNGAL_2"/>
    <property type="match status" value="1"/>
</dbReference>
<dbReference type="AlphaFoldDB" id="A0A484FEP6"/>
<organism evidence="8 9">
    <name type="scientific">Colletotrichum orbiculare (strain 104-T / ATCC 96160 / CBS 514.97 / LARS 414 / MAFF 240422)</name>
    <name type="common">Cucumber anthracnose fungus</name>
    <name type="synonym">Colletotrichum lagenarium</name>
    <dbReference type="NCBI Taxonomy" id="1213857"/>
    <lineage>
        <taxon>Eukaryota</taxon>
        <taxon>Fungi</taxon>
        <taxon>Dikarya</taxon>
        <taxon>Ascomycota</taxon>
        <taxon>Pezizomycotina</taxon>
        <taxon>Sordariomycetes</taxon>
        <taxon>Hypocreomycetidae</taxon>
        <taxon>Glomerellales</taxon>
        <taxon>Glomerellaceae</taxon>
        <taxon>Colletotrichum</taxon>
        <taxon>Colletotrichum orbiculare species complex</taxon>
    </lineage>
</organism>
<dbReference type="Gene3D" id="1.25.40.10">
    <property type="entry name" value="Tetratricopeptide repeat domain"/>
    <property type="match status" value="1"/>
</dbReference>
<dbReference type="PROSITE" id="PS00463">
    <property type="entry name" value="ZN2_CY6_FUNGAL_1"/>
    <property type="match status" value="1"/>
</dbReference>
<reference evidence="9" key="1">
    <citation type="journal article" date="2013" name="New Phytol.">
        <title>Comparative genomic and transcriptomic analyses reveal the hemibiotrophic stage shift of Colletotrichum fungi.</title>
        <authorList>
            <person name="Gan P."/>
            <person name="Ikeda K."/>
            <person name="Irieda H."/>
            <person name="Narusaka M."/>
            <person name="O'Connell R.J."/>
            <person name="Narusaka Y."/>
            <person name="Takano Y."/>
            <person name="Kubo Y."/>
            <person name="Shirasu K."/>
        </authorList>
    </citation>
    <scope>NUCLEOTIDE SEQUENCE [LARGE SCALE GENOMIC DNA]</scope>
    <source>
        <strain evidence="9">104-T / ATCC 96160 / CBS 514.97 / LARS 414 / MAFF 240422</strain>
    </source>
</reference>